<sequence length="92" mass="11054">MLLDSTNSGLVESKALVQRHFLPQVIPALLWEICWRLRLRLRLFLSHNFFARSHLTFDAHYYTFKLSSRCRKTLVYKHRIFLHRINKSLVGQ</sequence>
<dbReference type="AlphaFoldDB" id="A0A0V0I218"/>
<reference evidence="1" key="1">
    <citation type="submission" date="2015-12" db="EMBL/GenBank/DDBJ databases">
        <title>Gene expression during late stages of embryo sac development: a critical building block for successful pollen-pistil interactions.</title>
        <authorList>
            <person name="Liu Y."/>
            <person name="Joly V."/>
            <person name="Sabar M."/>
            <person name="Matton D.P."/>
        </authorList>
    </citation>
    <scope>NUCLEOTIDE SEQUENCE</scope>
</reference>
<accession>A0A0V0I218</accession>
<evidence type="ECO:0000313" key="1">
    <source>
        <dbReference type="EMBL" id="JAP26201.1"/>
    </source>
</evidence>
<proteinExistence type="predicted"/>
<dbReference type="EMBL" id="GEDG01012475">
    <property type="protein sequence ID" value="JAP26201.1"/>
    <property type="molecule type" value="Transcribed_RNA"/>
</dbReference>
<protein>
    <submittedName>
        <fullName evidence="1">Putative ovule protein</fullName>
    </submittedName>
</protein>
<name>A0A0V0I218_SOLCH</name>
<organism evidence="1">
    <name type="scientific">Solanum chacoense</name>
    <name type="common">Chaco potato</name>
    <dbReference type="NCBI Taxonomy" id="4108"/>
    <lineage>
        <taxon>Eukaryota</taxon>
        <taxon>Viridiplantae</taxon>
        <taxon>Streptophyta</taxon>
        <taxon>Embryophyta</taxon>
        <taxon>Tracheophyta</taxon>
        <taxon>Spermatophyta</taxon>
        <taxon>Magnoliopsida</taxon>
        <taxon>eudicotyledons</taxon>
        <taxon>Gunneridae</taxon>
        <taxon>Pentapetalae</taxon>
        <taxon>asterids</taxon>
        <taxon>lamiids</taxon>
        <taxon>Solanales</taxon>
        <taxon>Solanaceae</taxon>
        <taxon>Solanoideae</taxon>
        <taxon>Solaneae</taxon>
        <taxon>Solanum</taxon>
    </lineage>
</organism>